<evidence type="ECO:0000313" key="2">
    <source>
        <dbReference type="Proteomes" id="UP001294444"/>
    </source>
</evidence>
<accession>A0AAJ4XQ22</accession>
<name>A0AAJ4XQ22_9BASI</name>
<proteinExistence type="predicted"/>
<reference evidence="1" key="1">
    <citation type="submission" date="2023-10" db="EMBL/GenBank/DDBJ databases">
        <authorList>
            <person name="Guldener U."/>
        </authorList>
    </citation>
    <scope>NUCLEOTIDE SEQUENCE</scope>
    <source>
        <strain evidence="1">Mp4</strain>
    </source>
</reference>
<evidence type="ECO:0000313" key="1">
    <source>
        <dbReference type="EMBL" id="SNX85826.1"/>
    </source>
</evidence>
<comment type="caution">
    <text evidence="1">The sequence shown here is derived from an EMBL/GenBank/DDBJ whole genome shotgun (WGS) entry which is preliminary data.</text>
</comment>
<sequence>MDDRRNAFMQGMVKPLLLALASARHAAKKGHIEAACPVSCVPGATTVSDHPSAKDWWLKMRGFKMKLRDAIVAARACSEQALGSVGRRCESETKDLDKHVRSQLVRNSLPDSNTVLPLPHCRPNVACRP</sequence>
<gene>
    <name evidence="1" type="ORF">MEPE_04535</name>
</gene>
<protein>
    <submittedName>
        <fullName evidence="1">Uncharacterized protein</fullName>
    </submittedName>
</protein>
<dbReference type="Proteomes" id="UP001294444">
    <property type="component" value="Unassembled WGS sequence"/>
</dbReference>
<dbReference type="EMBL" id="OAPG01000011">
    <property type="protein sequence ID" value="SNX85826.1"/>
    <property type="molecule type" value="Genomic_DNA"/>
</dbReference>
<keyword evidence="2" id="KW-1185">Reference proteome</keyword>
<dbReference type="AlphaFoldDB" id="A0AAJ4XQ22"/>
<organism evidence="1 2">
    <name type="scientific">Melanopsichium pennsylvanicum</name>
    <dbReference type="NCBI Taxonomy" id="63383"/>
    <lineage>
        <taxon>Eukaryota</taxon>
        <taxon>Fungi</taxon>
        <taxon>Dikarya</taxon>
        <taxon>Basidiomycota</taxon>
        <taxon>Ustilaginomycotina</taxon>
        <taxon>Ustilaginomycetes</taxon>
        <taxon>Ustilaginales</taxon>
        <taxon>Ustilaginaceae</taxon>
        <taxon>Melanopsichium</taxon>
    </lineage>
</organism>